<organism evidence="2 3">
    <name type="scientific">Paxillus involutus ATCC 200175</name>
    <dbReference type="NCBI Taxonomy" id="664439"/>
    <lineage>
        <taxon>Eukaryota</taxon>
        <taxon>Fungi</taxon>
        <taxon>Dikarya</taxon>
        <taxon>Basidiomycota</taxon>
        <taxon>Agaricomycotina</taxon>
        <taxon>Agaricomycetes</taxon>
        <taxon>Agaricomycetidae</taxon>
        <taxon>Boletales</taxon>
        <taxon>Paxilineae</taxon>
        <taxon>Paxillaceae</taxon>
        <taxon>Paxillus</taxon>
    </lineage>
</organism>
<dbReference type="Proteomes" id="UP000053647">
    <property type="component" value="Unassembled WGS sequence"/>
</dbReference>
<reference evidence="2 3" key="1">
    <citation type="submission" date="2014-06" db="EMBL/GenBank/DDBJ databases">
        <authorList>
            <consortium name="DOE Joint Genome Institute"/>
            <person name="Kuo A."/>
            <person name="Kohler A."/>
            <person name="Nagy L.G."/>
            <person name="Floudas D."/>
            <person name="Copeland A."/>
            <person name="Barry K.W."/>
            <person name="Cichocki N."/>
            <person name="Veneault-Fourrey C."/>
            <person name="LaButti K."/>
            <person name="Lindquist E.A."/>
            <person name="Lipzen A."/>
            <person name="Lundell T."/>
            <person name="Morin E."/>
            <person name="Murat C."/>
            <person name="Sun H."/>
            <person name="Tunlid A."/>
            <person name="Henrissat B."/>
            <person name="Grigoriev I.V."/>
            <person name="Hibbett D.S."/>
            <person name="Martin F."/>
            <person name="Nordberg H.P."/>
            <person name="Cantor M.N."/>
            <person name="Hua S.X."/>
        </authorList>
    </citation>
    <scope>NUCLEOTIDE SEQUENCE [LARGE SCALE GENOMIC DNA]</scope>
    <source>
        <strain evidence="2 3">ATCC 200175</strain>
    </source>
</reference>
<evidence type="ECO:0000259" key="1">
    <source>
        <dbReference type="Pfam" id="PF03732"/>
    </source>
</evidence>
<evidence type="ECO:0000313" key="3">
    <source>
        <dbReference type="Proteomes" id="UP000053647"/>
    </source>
</evidence>
<keyword evidence="3" id="KW-1185">Reference proteome</keyword>
<gene>
    <name evidence="2" type="ORF">PAXINDRAFT_84560</name>
</gene>
<name>A0A0C9SSP5_PAXIN</name>
<accession>A0A0C9SSP5</accession>
<evidence type="ECO:0000313" key="2">
    <source>
        <dbReference type="EMBL" id="KIJ11414.1"/>
    </source>
</evidence>
<proteinExistence type="predicted"/>
<protein>
    <recommendedName>
        <fullName evidence="1">Retrotransposon gag domain-containing protein</fullName>
    </recommendedName>
</protein>
<dbReference type="Pfam" id="PF03732">
    <property type="entry name" value="Retrotrans_gag"/>
    <property type="match status" value="1"/>
</dbReference>
<sequence>MSERPTELKVGTPTHFDGNTNNAAHWLTLVSPCVTITLNNQIYNSNERKITLTLSFMSKGSATTWAEAAYEKAKENETFRTWMMFKDDFKRAFVVTDIKATSIAKLSSITQQGCGSLEKYTSEFQLLAHRSGINSQGALIEWYLQGLHLSISSKILGMEVAPTTLELWIAKAEYYNAQNE</sequence>
<dbReference type="AlphaFoldDB" id="A0A0C9SSP5"/>
<dbReference type="InterPro" id="IPR005162">
    <property type="entry name" value="Retrotrans_gag_dom"/>
</dbReference>
<feature type="domain" description="Retrotransposon gag" evidence="1">
    <location>
        <begin position="56"/>
        <end position="148"/>
    </location>
</feature>
<dbReference type="OrthoDB" id="3263571at2759"/>
<dbReference type="HOGENOM" id="CLU_000384_30_1_1"/>
<dbReference type="EMBL" id="KN819380">
    <property type="protein sequence ID" value="KIJ11414.1"/>
    <property type="molecule type" value="Genomic_DNA"/>
</dbReference>
<reference evidence="3" key="2">
    <citation type="submission" date="2015-01" db="EMBL/GenBank/DDBJ databases">
        <title>Evolutionary Origins and Diversification of the Mycorrhizal Mutualists.</title>
        <authorList>
            <consortium name="DOE Joint Genome Institute"/>
            <consortium name="Mycorrhizal Genomics Consortium"/>
            <person name="Kohler A."/>
            <person name="Kuo A."/>
            <person name="Nagy L.G."/>
            <person name="Floudas D."/>
            <person name="Copeland A."/>
            <person name="Barry K.W."/>
            <person name="Cichocki N."/>
            <person name="Veneault-Fourrey C."/>
            <person name="LaButti K."/>
            <person name="Lindquist E.A."/>
            <person name="Lipzen A."/>
            <person name="Lundell T."/>
            <person name="Morin E."/>
            <person name="Murat C."/>
            <person name="Riley R."/>
            <person name="Ohm R."/>
            <person name="Sun H."/>
            <person name="Tunlid A."/>
            <person name="Henrissat B."/>
            <person name="Grigoriev I.V."/>
            <person name="Hibbett D.S."/>
            <person name="Martin F."/>
        </authorList>
    </citation>
    <scope>NUCLEOTIDE SEQUENCE [LARGE SCALE GENOMIC DNA]</scope>
    <source>
        <strain evidence="3">ATCC 200175</strain>
    </source>
</reference>